<dbReference type="InterPro" id="IPR036188">
    <property type="entry name" value="FAD/NAD-bd_sf"/>
</dbReference>
<dbReference type="InterPro" id="IPR000172">
    <property type="entry name" value="GMC_OxRdtase_N"/>
</dbReference>
<dbReference type="Gene3D" id="3.30.560.10">
    <property type="entry name" value="Glucose Oxidase, domain 3"/>
    <property type="match status" value="1"/>
</dbReference>
<dbReference type="AlphaFoldDB" id="A0A423VAA7"/>
<evidence type="ECO:0000313" key="5">
    <source>
        <dbReference type="Proteomes" id="UP000284375"/>
    </source>
</evidence>
<dbReference type="GO" id="GO:0016614">
    <property type="term" value="F:oxidoreductase activity, acting on CH-OH group of donors"/>
    <property type="evidence" value="ECO:0007669"/>
    <property type="project" value="InterPro"/>
</dbReference>
<feature type="binding site" evidence="2">
    <location>
        <begin position="544"/>
        <end position="545"/>
    </location>
    <ligand>
        <name>FAD</name>
        <dbReference type="ChEBI" id="CHEBI:57692"/>
    </ligand>
</feature>
<evidence type="ECO:0000256" key="2">
    <source>
        <dbReference type="PIRSR" id="PIRSR000137-2"/>
    </source>
</evidence>
<keyword evidence="2" id="KW-0285">Flavoprotein</keyword>
<gene>
    <name evidence="4" type="ORF">VSDG_09529</name>
</gene>
<dbReference type="InterPro" id="IPR007867">
    <property type="entry name" value="GMC_OxRtase_C"/>
</dbReference>
<evidence type="ECO:0000313" key="4">
    <source>
        <dbReference type="EMBL" id="ROV87852.1"/>
    </source>
</evidence>
<dbReference type="SUPFAM" id="SSF54373">
    <property type="entry name" value="FAD-linked reductases, C-terminal domain"/>
    <property type="match status" value="1"/>
</dbReference>
<dbReference type="PANTHER" id="PTHR11552:SF210">
    <property type="entry name" value="GLUCOSE-METHANOL-CHOLINE OXIDOREDUCTASE N-TERMINAL DOMAIN-CONTAINING PROTEIN-RELATED"/>
    <property type="match status" value="1"/>
</dbReference>
<sequence>MSSKHDFVVVGGGLAGLVVAARLTEDPNISVLVLEAGEDHTTDPRIRTPASWPSLLGSDEFDWNYRTVPQKGLDGKVIPLSQGKLLGGSSAINGQAFVANSKAAVDAWAQFGNPGWDWQSMAPYFRKFHTLSRPSPAASEHLRLGYINDDVRATSGPIQASFPEETDDPLPTAWVDTLSRLGWPASGDPFSGDFVGGYINAMSIEPDTRTRSDAVTAYYAPAKARPNLHVVTGTVAQKIIFDTSNKVPKAVGVQVLKGGKTTTVEATKEVILAAGTVGTPKLLELSGVGDQSLLRSFGIPVVVHNPNVGENLQDHPNAGVSFEVAEGIKTMDGLSRQEPEAIGAAMQEYMTTKKGPFALGGNYAGSLIPVPDFVEGPEAEATLKMVLQGLDNVVPTGDFSPYHAEFVRSILGKRTEGAGNLFTYAACGNFIPEGAGADIIQKASSGGNFFTICAALLFPLSRGSSHITSSDPADKPTIDPKYLSHPLDLEVIARFVRYIDTIVRAEPLSKLLLPGGRRSHGAPTDLTDLEQAKTYARQATLSCWHLTSTCAMLPRERGGVVDPNLFVYGVEGLRIVDASVIPLATRGNSQTTVYAVAERAADLIKGFA</sequence>
<accession>A0A423VAA7</accession>
<reference evidence="4 5" key="1">
    <citation type="submission" date="2015-09" db="EMBL/GenBank/DDBJ databases">
        <title>Host preference determinants of Valsa canker pathogens revealed by comparative genomics.</title>
        <authorList>
            <person name="Yin Z."/>
            <person name="Huang L."/>
        </authorList>
    </citation>
    <scope>NUCLEOTIDE SEQUENCE [LARGE SCALE GENOMIC DNA]</scope>
    <source>
        <strain evidence="4 5">YSFL</strain>
    </source>
</reference>
<dbReference type="Gene3D" id="3.50.50.60">
    <property type="entry name" value="FAD/NAD(P)-binding domain"/>
    <property type="match status" value="1"/>
</dbReference>
<evidence type="ECO:0000256" key="1">
    <source>
        <dbReference type="ARBA" id="ARBA00010790"/>
    </source>
</evidence>
<name>A0A423VAA7_CYTCH</name>
<organism evidence="4 5">
    <name type="scientific">Cytospora chrysosperma</name>
    <name type="common">Cytospora canker fungus</name>
    <name type="synonym">Sphaeria chrysosperma</name>
    <dbReference type="NCBI Taxonomy" id="252740"/>
    <lineage>
        <taxon>Eukaryota</taxon>
        <taxon>Fungi</taxon>
        <taxon>Dikarya</taxon>
        <taxon>Ascomycota</taxon>
        <taxon>Pezizomycotina</taxon>
        <taxon>Sordariomycetes</taxon>
        <taxon>Sordariomycetidae</taxon>
        <taxon>Diaporthales</taxon>
        <taxon>Cytosporaceae</taxon>
        <taxon>Cytospora</taxon>
    </lineage>
</organism>
<keyword evidence="5" id="KW-1185">Reference proteome</keyword>
<dbReference type="OrthoDB" id="269227at2759"/>
<keyword evidence="2" id="KW-0274">FAD</keyword>
<proteinExistence type="inferred from homology"/>
<comment type="cofactor">
    <cofactor evidence="2">
        <name>FAD</name>
        <dbReference type="ChEBI" id="CHEBI:57692"/>
    </cofactor>
</comment>
<dbReference type="PROSITE" id="PS00624">
    <property type="entry name" value="GMC_OXRED_2"/>
    <property type="match status" value="1"/>
</dbReference>
<comment type="caution">
    <text evidence="4">The sequence shown here is derived from an EMBL/GenBank/DDBJ whole genome shotgun (WGS) entry which is preliminary data.</text>
</comment>
<dbReference type="STRING" id="252740.A0A423VAA7"/>
<dbReference type="InterPro" id="IPR012132">
    <property type="entry name" value="GMC_OxRdtase"/>
</dbReference>
<feature type="domain" description="Glucose-methanol-choline oxidoreductase N-terminal" evidence="3">
    <location>
        <begin position="275"/>
        <end position="289"/>
    </location>
</feature>
<comment type="similarity">
    <text evidence="1">Belongs to the GMC oxidoreductase family.</text>
</comment>
<protein>
    <recommendedName>
        <fullName evidence="3">Glucose-methanol-choline oxidoreductase N-terminal domain-containing protein</fullName>
    </recommendedName>
</protein>
<dbReference type="Pfam" id="PF05199">
    <property type="entry name" value="GMC_oxred_C"/>
    <property type="match status" value="1"/>
</dbReference>
<dbReference type="PIRSF" id="PIRSF000137">
    <property type="entry name" value="Alcohol_oxidase"/>
    <property type="match status" value="1"/>
</dbReference>
<dbReference type="EMBL" id="LJZO01000074">
    <property type="protein sequence ID" value="ROV87852.1"/>
    <property type="molecule type" value="Genomic_DNA"/>
</dbReference>
<dbReference type="Proteomes" id="UP000284375">
    <property type="component" value="Unassembled WGS sequence"/>
</dbReference>
<evidence type="ECO:0000259" key="3">
    <source>
        <dbReference type="PROSITE" id="PS00624"/>
    </source>
</evidence>
<dbReference type="SUPFAM" id="SSF51905">
    <property type="entry name" value="FAD/NAD(P)-binding domain"/>
    <property type="match status" value="1"/>
</dbReference>
<dbReference type="Pfam" id="PF00732">
    <property type="entry name" value="GMC_oxred_N"/>
    <property type="match status" value="1"/>
</dbReference>
<dbReference type="PANTHER" id="PTHR11552">
    <property type="entry name" value="GLUCOSE-METHANOL-CHOLINE GMC OXIDOREDUCTASE"/>
    <property type="match status" value="1"/>
</dbReference>
<dbReference type="GO" id="GO:0050660">
    <property type="term" value="F:flavin adenine dinucleotide binding"/>
    <property type="evidence" value="ECO:0007669"/>
    <property type="project" value="InterPro"/>
</dbReference>